<keyword evidence="4 11" id="KW-0934">Plastid</keyword>
<proteinExistence type="inferred from homology"/>
<dbReference type="AlphaFoldDB" id="A0A1V0IPU7"/>
<evidence type="ECO:0000256" key="1">
    <source>
        <dbReference type="ARBA" id="ARBA00004229"/>
    </source>
</evidence>
<dbReference type="InterPro" id="IPR002866">
    <property type="entry name" value="Maturase_MatK"/>
</dbReference>
<evidence type="ECO:0000259" key="10">
    <source>
        <dbReference type="Pfam" id="PF01824"/>
    </source>
</evidence>
<reference evidence="11" key="1">
    <citation type="journal article" date="2017" name="New Phytol.">
        <title>Diversification of Rosaceae since the Late Cretaceous based on plastid phylogenomics.</title>
        <authorList>
            <person name="Zhang S.-D."/>
            <person name="Jin J.-J."/>
            <person name="Chen S.-Y."/>
            <person name="Chase M.W."/>
            <person name="Soltis D.E."/>
            <person name="Li H.-T."/>
            <person name="Yang J.-B."/>
            <person name="Li D.-Z."/>
            <person name="Yi T.-S."/>
        </authorList>
    </citation>
    <scope>NUCLEOTIDE SEQUENCE</scope>
</reference>
<evidence type="ECO:0000256" key="4">
    <source>
        <dbReference type="ARBA" id="ARBA00022640"/>
    </source>
</evidence>
<keyword evidence="3" id="KW-0150">Chloroplast</keyword>
<geneLocation type="plastid" evidence="11"/>
<dbReference type="HAMAP" id="MF_01390">
    <property type="entry name" value="MatK"/>
    <property type="match status" value="1"/>
</dbReference>
<dbReference type="GO" id="GO:0006397">
    <property type="term" value="P:mRNA processing"/>
    <property type="evidence" value="ECO:0007669"/>
    <property type="project" value="UniProtKB-KW"/>
</dbReference>
<name>A0A1V0IPU7_9ROSA</name>
<comment type="function">
    <text evidence="8">Usually encoded in the trnK tRNA gene intron. Probably assists in splicing its own and other chloroplast group II introns.</text>
</comment>
<keyword evidence="6 8" id="KW-0819">tRNA processing</keyword>
<evidence type="ECO:0000256" key="8">
    <source>
        <dbReference type="HAMAP-Rule" id="MF_01390"/>
    </source>
</evidence>
<dbReference type="GO" id="GO:0003723">
    <property type="term" value="F:RNA binding"/>
    <property type="evidence" value="ECO:0007669"/>
    <property type="project" value="UniProtKB-KW"/>
</dbReference>
<evidence type="ECO:0000256" key="7">
    <source>
        <dbReference type="ARBA" id="ARBA00022884"/>
    </source>
</evidence>
<dbReference type="PANTHER" id="PTHR34811">
    <property type="entry name" value="MATURASE K"/>
    <property type="match status" value="1"/>
</dbReference>
<organism evidence="11">
    <name type="scientific">Potentilla purpurea</name>
    <dbReference type="NCBI Taxonomy" id="1541697"/>
    <lineage>
        <taxon>Eukaryota</taxon>
        <taxon>Viridiplantae</taxon>
        <taxon>Streptophyta</taxon>
        <taxon>Embryophyta</taxon>
        <taxon>Tracheophyta</taxon>
        <taxon>Spermatophyta</taxon>
        <taxon>Magnoliopsida</taxon>
        <taxon>eudicotyledons</taxon>
        <taxon>Gunneridae</taxon>
        <taxon>Pentapetalae</taxon>
        <taxon>rosids</taxon>
        <taxon>fabids</taxon>
        <taxon>Rosales</taxon>
        <taxon>Rosaceae</taxon>
        <taxon>Rosoideae</taxon>
        <taxon>Potentilleae</taxon>
        <taxon>Potentilleae incertae sedis</taxon>
        <taxon>Potentilla</taxon>
    </lineage>
</organism>
<dbReference type="EMBL" id="KY419953">
    <property type="protein sequence ID" value="ARC98489.1"/>
    <property type="molecule type" value="Genomic_DNA"/>
</dbReference>
<dbReference type="InterPro" id="IPR024942">
    <property type="entry name" value="Maturase_MatK_N"/>
</dbReference>
<comment type="similarity">
    <text evidence="2 8">Belongs to the intron maturase 2 family. MatK subfamily.</text>
</comment>
<dbReference type="GO" id="GO:0009507">
    <property type="term" value="C:chloroplast"/>
    <property type="evidence" value="ECO:0007669"/>
    <property type="project" value="UniProtKB-SubCell"/>
</dbReference>
<dbReference type="Pfam" id="PF01824">
    <property type="entry name" value="MatK_N"/>
    <property type="match status" value="1"/>
</dbReference>
<evidence type="ECO:0000259" key="9">
    <source>
        <dbReference type="Pfam" id="PF01348"/>
    </source>
</evidence>
<dbReference type="GO" id="GO:0008380">
    <property type="term" value="P:RNA splicing"/>
    <property type="evidence" value="ECO:0007669"/>
    <property type="project" value="UniProtKB-UniRule"/>
</dbReference>
<keyword evidence="5 8" id="KW-0507">mRNA processing</keyword>
<evidence type="ECO:0000313" key="11">
    <source>
        <dbReference type="EMBL" id="ARC98489.1"/>
    </source>
</evidence>
<dbReference type="InterPro" id="IPR024937">
    <property type="entry name" value="Domain_X"/>
</dbReference>
<dbReference type="GO" id="GO:0008033">
    <property type="term" value="P:tRNA processing"/>
    <property type="evidence" value="ECO:0007669"/>
    <property type="project" value="UniProtKB-KW"/>
</dbReference>
<evidence type="ECO:0000256" key="6">
    <source>
        <dbReference type="ARBA" id="ARBA00022694"/>
    </source>
</evidence>
<dbReference type="Pfam" id="PF01348">
    <property type="entry name" value="Intron_maturas2"/>
    <property type="match status" value="1"/>
</dbReference>
<sequence length="500" mass="59413">MEDFQGYFELYRSQQHDLLYPLIFREYIYALAHDRGLNRSVLLDNVGYDKKSSLLIIKRLISRMYQQNHLILSVNDSNQNKFLGYNKNLYSQMISEGFAVIVEIPFSLRLVSSLEETETVKSYNLRSIHSIFPFFEDKFPHLNYASDVLIPYPIHLEILVQTLRYYVKDPSSLHLLRLFLHEYYSWNTLITLPKSIFAKSNQRLFLLLYNSYVCEYESILLFLRNQSNHLRLTSFGIFFERIRFYEKIKYPVEEVLFPATLWFFKDPFIQYVSYQGKSILVSKDTPLLMNKWRYYLVHFWQCHFYVWSQPGRIHINQLSKHSFDFLGYLSSIRPNISVVRSQLLENSFLMDNAMKKLDTLFPIIPMIGSLAKVKFCNTLGHPISKSSWADSSDSDIIDRFVRIGENLSHYYSGSSKKKSLYRIKYILRLSCVKTLARKHKSTVRTFLKRLGPKLLDEFFTEEEQIFSLLLERASSTSKRFYRGQIWYLDILYINDLVNDE</sequence>
<feature type="domain" description="Domain X" evidence="9">
    <location>
        <begin position="355"/>
        <end position="465"/>
    </location>
</feature>
<evidence type="ECO:0000256" key="2">
    <source>
        <dbReference type="ARBA" id="ARBA00006621"/>
    </source>
</evidence>
<feature type="domain" description="Maturase MatK N-terminal" evidence="10">
    <location>
        <begin position="1"/>
        <end position="327"/>
    </location>
</feature>
<keyword evidence="7 8" id="KW-0694">RNA-binding</keyword>
<evidence type="ECO:0000256" key="5">
    <source>
        <dbReference type="ARBA" id="ARBA00022664"/>
    </source>
</evidence>
<protein>
    <recommendedName>
        <fullName evidence="8">Maturase K</fullName>
    </recommendedName>
    <alternativeName>
        <fullName evidence="8">Intron maturase</fullName>
    </alternativeName>
</protein>
<gene>
    <name evidence="8 11" type="primary">matK</name>
</gene>
<evidence type="ECO:0000256" key="3">
    <source>
        <dbReference type="ARBA" id="ARBA00022528"/>
    </source>
</evidence>
<comment type="subcellular location">
    <subcellularLocation>
        <location evidence="1 8">Plastid</location>
        <location evidence="1 8">Chloroplast</location>
    </subcellularLocation>
</comment>
<dbReference type="PANTHER" id="PTHR34811:SF1">
    <property type="entry name" value="MATURASE K"/>
    <property type="match status" value="1"/>
</dbReference>
<accession>A0A1V0IPU7</accession>